<proteinExistence type="predicted"/>
<keyword evidence="2" id="KW-1185">Reference proteome</keyword>
<accession>A0AAV5MEJ9</accession>
<dbReference type="EMBL" id="BPVZ01000240">
    <property type="protein sequence ID" value="GKV47923.1"/>
    <property type="molecule type" value="Genomic_DNA"/>
</dbReference>
<name>A0AAV5MEJ9_9ROSI</name>
<evidence type="ECO:0000313" key="1">
    <source>
        <dbReference type="EMBL" id="GKV47923.1"/>
    </source>
</evidence>
<dbReference type="AlphaFoldDB" id="A0AAV5MEJ9"/>
<dbReference type="Proteomes" id="UP001054252">
    <property type="component" value="Unassembled WGS sequence"/>
</dbReference>
<gene>
    <name evidence="1" type="ORF">SLEP1_g54773</name>
</gene>
<organism evidence="1 2">
    <name type="scientific">Rubroshorea leprosula</name>
    <dbReference type="NCBI Taxonomy" id="152421"/>
    <lineage>
        <taxon>Eukaryota</taxon>
        <taxon>Viridiplantae</taxon>
        <taxon>Streptophyta</taxon>
        <taxon>Embryophyta</taxon>
        <taxon>Tracheophyta</taxon>
        <taxon>Spermatophyta</taxon>
        <taxon>Magnoliopsida</taxon>
        <taxon>eudicotyledons</taxon>
        <taxon>Gunneridae</taxon>
        <taxon>Pentapetalae</taxon>
        <taxon>rosids</taxon>
        <taxon>malvids</taxon>
        <taxon>Malvales</taxon>
        <taxon>Dipterocarpaceae</taxon>
        <taxon>Rubroshorea</taxon>
    </lineage>
</organism>
<evidence type="ECO:0000313" key="2">
    <source>
        <dbReference type="Proteomes" id="UP001054252"/>
    </source>
</evidence>
<comment type="caution">
    <text evidence="1">The sequence shown here is derived from an EMBL/GenBank/DDBJ whole genome shotgun (WGS) entry which is preliminary data.</text>
</comment>
<protein>
    <submittedName>
        <fullName evidence="1">Uncharacterized protein</fullName>
    </submittedName>
</protein>
<sequence length="40" mass="4713">MSMRKLEHAQVKEVHPIKVIENATEKRRLTFDFYLEVGAP</sequence>
<reference evidence="1 2" key="1">
    <citation type="journal article" date="2021" name="Commun. Biol.">
        <title>The genome of Shorea leprosula (Dipterocarpaceae) highlights the ecological relevance of drought in aseasonal tropical rainforests.</title>
        <authorList>
            <person name="Ng K.K.S."/>
            <person name="Kobayashi M.J."/>
            <person name="Fawcett J.A."/>
            <person name="Hatakeyama M."/>
            <person name="Paape T."/>
            <person name="Ng C.H."/>
            <person name="Ang C.C."/>
            <person name="Tnah L.H."/>
            <person name="Lee C.T."/>
            <person name="Nishiyama T."/>
            <person name="Sese J."/>
            <person name="O'Brien M.J."/>
            <person name="Copetti D."/>
            <person name="Mohd Noor M.I."/>
            <person name="Ong R.C."/>
            <person name="Putra M."/>
            <person name="Sireger I.Z."/>
            <person name="Indrioko S."/>
            <person name="Kosugi Y."/>
            <person name="Izuno A."/>
            <person name="Isagi Y."/>
            <person name="Lee S.L."/>
            <person name="Shimizu K.K."/>
        </authorList>
    </citation>
    <scope>NUCLEOTIDE SEQUENCE [LARGE SCALE GENOMIC DNA]</scope>
    <source>
        <strain evidence="1">214</strain>
    </source>
</reference>